<evidence type="ECO:0000313" key="1">
    <source>
        <dbReference type="EMBL" id="KAH6936903.1"/>
    </source>
</evidence>
<protein>
    <submittedName>
        <fullName evidence="1">Uncharacterized protein</fullName>
    </submittedName>
</protein>
<comment type="caution">
    <text evidence="1">The sequence shown here is derived from an EMBL/GenBank/DDBJ whole genome shotgun (WGS) entry which is preliminary data.</text>
</comment>
<sequence>MCHCPREGRRGTGAIQEQQQHASLPFSSRSTASCFHVQPHRSYAPKCAFDYRTWPPCIVWGPVAKAPAHLQIRDGAHFLAPSRGPARCGLVRIGLKGDRRKQRLRFSAFTPDVKPGVLERLSLAAQRVRHDANFTRPWDTTRRGLPRTKWSALKPSTIVYYWAPSNSTLESANAAVVDVKLGRSPGAHAVNSINSWVSQKTHHRIAELFEPPLAVETKLVLLNAIYFKGTLRTMFPRSNTVMDYFYTSDGSVYKVDTMQGTVRAGHAYLPEMGASLLELPYSRLDYSMAILLPQNTEHLERLRRGLSLEIFRDAVDQLNEDTVDIRLPRFKLEKEYDLKEFLPGLGIKRAFKAGQADLSGINGGGDLLVDKMVHKAVVEVNEQGSEAAAVTGAATLIISGPITFYVDHSFLFFIHNTRTGDILFVGVVNNIE</sequence>
<accession>A0ACB7SSW7</accession>
<keyword evidence="2" id="KW-1185">Reference proteome</keyword>
<reference evidence="1" key="1">
    <citation type="submission" date="2020-05" db="EMBL/GenBank/DDBJ databases">
        <title>Large-scale comparative analyses of tick genomes elucidate their genetic diversity and vector capacities.</title>
        <authorList>
            <person name="Jia N."/>
            <person name="Wang J."/>
            <person name="Shi W."/>
            <person name="Du L."/>
            <person name="Sun Y."/>
            <person name="Zhan W."/>
            <person name="Jiang J."/>
            <person name="Wang Q."/>
            <person name="Zhang B."/>
            <person name="Ji P."/>
            <person name="Sakyi L.B."/>
            <person name="Cui X."/>
            <person name="Yuan T."/>
            <person name="Jiang B."/>
            <person name="Yang W."/>
            <person name="Lam T.T.-Y."/>
            <person name="Chang Q."/>
            <person name="Ding S."/>
            <person name="Wang X."/>
            <person name="Zhu J."/>
            <person name="Ruan X."/>
            <person name="Zhao L."/>
            <person name="Wei J."/>
            <person name="Que T."/>
            <person name="Du C."/>
            <person name="Cheng J."/>
            <person name="Dai P."/>
            <person name="Han X."/>
            <person name="Huang E."/>
            <person name="Gao Y."/>
            <person name="Liu J."/>
            <person name="Shao H."/>
            <person name="Ye R."/>
            <person name="Li L."/>
            <person name="Wei W."/>
            <person name="Wang X."/>
            <person name="Wang C."/>
            <person name="Yang T."/>
            <person name="Huo Q."/>
            <person name="Li W."/>
            <person name="Guo W."/>
            <person name="Chen H."/>
            <person name="Zhou L."/>
            <person name="Ni X."/>
            <person name="Tian J."/>
            <person name="Zhou Y."/>
            <person name="Sheng Y."/>
            <person name="Liu T."/>
            <person name="Pan Y."/>
            <person name="Xia L."/>
            <person name="Li J."/>
            <person name="Zhao F."/>
            <person name="Cao W."/>
        </authorList>
    </citation>
    <scope>NUCLEOTIDE SEQUENCE</scope>
    <source>
        <strain evidence="1">Hyas-2018</strain>
    </source>
</reference>
<proteinExistence type="predicted"/>
<evidence type="ECO:0000313" key="2">
    <source>
        <dbReference type="Proteomes" id="UP000821845"/>
    </source>
</evidence>
<gene>
    <name evidence="1" type="ORF">HPB50_024066</name>
</gene>
<dbReference type="Proteomes" id="UP000821845">
    <property type="component" value="Chromosome 3"/>
</dbReference>
<name>A0ACB7SSW7_HYAAI</name>
<dbReference type="EMBL" id="CM023483">
    <property type="protein sequence ID" value="KAH6936903.1"/>
    <property type="molecule type" value="Genomic_DNA"/>
</dbReference>
<organism evidence="1 2">
    <name type="scientific">Hyalomma asiaticum</name>
    <name type="common">Tick</name>
    <dbReference type="NCBI Taxonomy" id="266040"/>
    <lineage>
        <taxon>Eukaryota</taxon>
        <taxon>Metazoa</taxon>
        <taxon>Ecdysozoa</taxon>
        <taxon>Arthropoda</taxon>
        <taxon>Chelicerata</taxon>
        <taxon>Arachnida</taxon>
        <taxon>Acari</taxon>
        <taxon>Parasitiformes</taxon>
        <taxon>Ixodida</taxon>
        <taxon>Ixodoidea</taxon>
        <taxon>Ixodidae</taxon>
        <taxon>Hyalomminae</taxon>
        <taxon>Hyalomma</taxon>
    </lineage>
</organism>